<dbReference type="Pfam" id="PF00441">
    <property type="entry name" value="Acyl-CoA_dh_1"/>
    <property type="match status" value="1"/>
</dbReference>
<name>X0UU54_9ZZZZ</name>
<feature type="domain" description="Acyl-CoA oxidase/dehydrogenase middle" evidence="5">
    <location>
        <begin position="12"/>
        <end position="110"/>
    </location>
</feature>
<dbReference type="InterPro" id="IPR052166">
    <property type="entry name" value="Diverse_Acyl-CoA_DH"/>
</dbReference>
<evidence type="ECO:0000256" key="2">
    <source>
        <dbReference type="ARBA" id="ARBA00022630"/>
    </source>
</evidence>
<sequence>IPPLAAGEATGAMVLTEPDYGSDLQSVKTKATPPEDGNDSGIWHLNGTKRFITNGNGTTLLVLARSEEGTKDGRGLSMFVCSKDKTITIDRIENKLGIHGSPTCEMTFNNTPAYLVGKRKFGLIKYIMSLMNGARIAVAAQGLGIAEAAYNLAKEYAETRIQFDKPIIKIPAVYKLLSDMRLNIEAGRLLLYETGKVVDKLKASSKNPNADRKETKYLERLAGILTPFSKYFNAEMANKTAYDGLQVMAGNGYMKDYDMERYYRDARITNIYEGTS</sequence>
<dbReference type="Pfam" id="PF02770">
    <property type="entry name" value="Acyl-CoA_dh_M"/>
    <property type="match status" value="1"/>
</dbReference>
<accession>X0UU54</accession>
<keyword evidence="2" id="KW-0285">Flavoprotein</keyword>
<dbReference type="Gene3D" id="1.20.140.10">
    <property type="entry name" value="Butyryl-CoA Dehydrogenase, subunit A, domain 3"/>
    <property type="match status" value="1"/>
</dbReference>
<comment type="similarity">
    <text evidence="1">Belongs to the acyl-CoA dehydrogenase family.</text>
</comment>
<evidence type="ECO:0000256" key="1">
    <source>
        <dbReference type="ARBA" id="ARBA00009347"/>
    </source>
</evidence>
<comment type="caution">
    <text evidence="6">The sequence shown here is derived from an EMBL/GenBank/DDBJ whole genome shotgun (WGS) entry which is preliminary data.</text>
</comment>
<keyword evidence="3" id="KW-0274">FAD</keyword>
<feature type="non-terminal residue" evidence="6">
    <location>
        <position position="1"/>
    </location>
</feature>
<dbReference type="InterPro" id="IPR009075">
    <property type="entry name" value="AcylCo_DH/oxidase_C"/>
</dbReference>
<dbReference type="EMBL" id="BARS01018214">
    <property type="protein sequence ID" value="GAF91950.1"/>
    <property type="molecule type" value="Genomic_DNA"/>
</dbReference>
<dbReference type="SUPFAM" id="SSF47203">
    <property type="entry name" value="Acyl-CoA dehydrogenase C-terminal domain-like"/>
    <property type="match status" value="1"/>
</dbReference>
<dbReference type="GO" id="GO:0016627">
    <property type="term" value="F:oxidoreductase activity, acting on the CH-CH group of donors"/>
    <property type="evidence" value="ECO:0007669"/>
    <property type="project" value="InterPro"/>
</dbReference>
<evidence type="ECO:0000259" key="5">
    <source>
        <dbReference type="Pfam" id="PF02770"/>
    </source>
</evidence>
<reference evidence="6" key="1">
    <citation type="journal article" date="2014" name="Front. Microbiol.">
        <title>High frequency of phylogenetically diverse reductive dehalogenase-homologous genes in deep subseafloor sedimentary metagenomes.</title>
        <authorList>
            <person name="Kawai M."/>
            <person name="Futagami T."/>
            <person name="Toyoda A."/>
            <person name="Takaki Y."/>
            <person name="Nishi S."/>
            <person name="Hori S."/>
            <person name="Arai W."/>
            <person name="Tsubouchi T."/>
            <person name="Morono Y."/>
            <person name="Uchiyama I."/>
            <person name="Ito T."/>
            <person name="Fujiyama A."/>
            <person name="Inagaki F."/>
            <person name="Takami H."/>
        </authorList>
    </citation>
    <scope>NUCLEOTIDE SEQUENCE</scope>
    <source>
        <strain evidence="6">Expedition CK06-06</strain>
    </source>
</reference>
<dbReference type="PANTHER" id="PTHR42803">
    <property type="entry name" value="ACYL-COA DEHYDROGENASE"/>
    <property type="match status" value="1"/>
</dbReference>
<feature type="domain" description="Acyl-CoA dehydrogenase/oxidase C-terminal" evidence="4">
    <location>
        <begin position="125"/>
        <end position="276"/>
    </location>
</feature>
<evidence type="ECO:0000259" key="4">
    <source>
        <dbReference type="Pfam" id="PF00441"/>
    </source>
</evidence>
<dbReference type="PANTHER" id="PTHR42803:SF1">
    <property type="entry name" value="BROAD-SPECIFICITY LINEAR ACYL-COA DEHYDROGENASE FADE5"/>
    <property type="match status" value="1"/>
</dbReference>
<dbReference type="InterPro" id="IPR036250">
    <property type="entry name" value="AcylCo_DH-like_C"/>
</dbReference>
<dbReference type="InterPro" id="IPR006091">
    <property type="entry name" value="Acyl-CoA_Oxase/DH_mid-dom"/>
</dbReference>
<dbReference type="InterPro" id="IPR009100">
    <property type="entry name" value="AcylCoA_DH/oxidase_NM_dom_sf"/>
</dbReference>
<organism evidence="6">
    <name type="scientific">marine sediment metagenome</name>
    <dbReference type="NCBI Taxonomy" id="412755"/>
    <lineage>
        <taxon>unclassified sequences</taxon>
        <taxon>metagenomes</taxon>
        <taxon>ecological metagenomes</taxon>
    </lineage>
</organism>
<evidence type="ECO:0008006" key="7">
    <source>
        <dbReference type="Google" id="ProtNLM"/>
    </source>
</evidence>
<evidence type="ECO:0000313" key="6">
    <source>
        <dbReference type="EMBL" id="GAF91950.1"/>
    </source>
</evidence>
<dbReference type="SUPFAM" id="SSF56645">
    <property type="entry name" value="Acyl-CoA dehydrogenase NM domain-like"/>
    <property type="match status" value="1"/>
</dbReference>
<protein>
    <recommendedName>
        <fullName evidence="7">Acyl-CoA dehydrogenase/oxidase C-terminal domain-containing protein</fullName>
    </recommendedName>
</protein>
<dbReference type="AlphaFoldDB" id="X0UU54"/>
<evidence type="ECO:0000256" key="3">
    <source>
        <dbReference type="ARBA" id="ARBA00022827"/>
    </source>
</evidence>
<proteinExistence type="inferred from homology"/>
<gene>
    <name evidence="6" type="ORF">S01H1_29661</name>
</gene>
<dbReference type="Gene3D" id="2.40.110.20">
    <property type="match status" value="1"/>
</dbReference>
<feature type="non-terminal residue" evidence="6">
    <location>
        <position position="276"/>
    </location>
</feature>